<keyword evidence="5" id="KW-0698">rRNA processing</keyword>
<evidence type="ECO:0000256" key="9">
    <source>
        <dbReference type="ARBA" id="ARBA00023242"/>
    </source>
</evidence>
<keyword evidence="9" id="KW-0539">Nucleus</keyword>
<dbReference type="STRING" id="984486.A0A1E3QMA2"/>
<dbReference type="GO" id="GO:0010629">
    <property type="term" value="P:negative regulation of gene expression"/>
    <property type="evidence" value="ECO:0007669"/>
    <property type="project" value="UniProtKB-ARBA"/>
</dbReference>
<evidence type="ECO:0000256" key="1">
    <source>
        <dbReference type="ARBA" id="ARBA00004123"/>
    </source>
</evidence>
<dbReference type="GO" id="GO:0003676">
    <property type="term" value="F:nucleic acid binding"/>
    <property type="evidence" value="ECO:0007669"/>
    <property type="project" value="InterPro"/>
</dbReference>
<dbReference type="CDD" id="cd06145">
    <property type="entry name" value="REX1_like"/>
    <property type="match status" value="1"/>
</dbReference>
<dbReference type="InterPro" id="IPR036397">
    <property type="entry name" value="RNaseH_sf"/>
</dbReference>
<evidence type="ECO:0000256" key="10">
    <source>
        <dbReference type="ARBA" id="ARBA00037201"/>
    </source>
</evidence>
<accession>A0A1E3QMA2</accession>
<dbReference type="InterPro" id="IPR013520">
    <property type="entry name" value="Ribonucl_H"/>
</dbReference>
<evidence type="ECO:0000256" key="8">
    <source>
        <dbReference type="ARBA" id="ARBA00022839"/>
    </source>
</evidence>
<evidence type="ECO:0000313" key="14">
    <source>
        <dbReference type="Proteomes" id="UP000094336"/>
    </source>
</evidence>
<name>A0A1E3QMA2_9ASCO</name>
<dbReference type="GO" id="GO:0006364">
    <property type="term" value="P:rRNA processing"/>
    <property type="evidence" value="ECO:0007669"/>
    <property type="project" value="UniProtKB-KW"/>
</dbReference>
<dbReference type="InterPro" id="IPR012337">
    <property type="entry name" value="RNaseH-like_sf"/>
</dbReference>
<evidence type="ECO:0000259" key="12">
    <source>
        <dbReference type="SMART" id="SM00479"/>
    </source>
</evidence>
<dbReference type="GO" id="GO:0005634">
    <property type="term" value="C:nucleus"/>
    <property type="evidence" value="ECO:0007669"/>
    <property type="project" value="UniProtKB-SubCell"/>
</dbReference>
<dbReference type="PANTHER" id="PTHR12801:SF118">
    <property type="entry name" value="RNA EXONUCLEASE 3"/>
    <property type="match status" value="1"/>
</dbReference>
<dbReference type="InterPro" id="IPR034922">
    <property type="entry name" value="REX1-like_exo"/>
</dbReference>
<dbReference type="EMBL" id="KV454434">
    <property type="protein sequence ID" value="ODQ78811.1"/>
    <property type="molecule type" value="Genomic_DNA"/>
</dbReference>
<keyword evidence="4" id="KW-0963">Cytoplasm</keyword>
<dbReference type="InterPro" id="IPR047021">
    <property type="entry name" value="REXO1/3/4-like"/>
</dbReference>
<dbReference type="GO" id="GO:0004527">
    <property type="term" value="F:exonuclease activity"/>
    <property type="evidence" value="ECO:0007669"/>
    <property type="project" value="UniProtKB-KW"/>
</dbReference>
<reference evidence="14" key="1">
    <citation type="submission" date="2016-05" db="EMBL/GenBank/DDBJ databases">
        <title>Comparative genomics of biotechnologically important yeasts.</title>
        <authorList>
            <consortium name="DOE Joint Genome Institute"/>
            <person name="Riley R."/>
            <person name="Haridas S."/>
            <person name="Wolfe K.H."/>
            <person name="Lopes M.R."/>
            <person name="Hittinger C.T."/>
            <person name="Goker M."/>
            <person name="Salamov A."/>
            <person name="Wisecaver J."/>
            <person name="Long T.M."/>
            <person name="Aerts A.L."/>
            <person name="Barry K."/>
            <person name="Choi C."/>
            <person name="Clum A."/>
            <person name="Coughlan A.Y."/>
            <person name="Deshpande S."/>
            <person name="Douglass A.P."/>
            <person name="Hanson S.J."/>
            <person name="Klenk H.-P."/>
            <person name="Labutti K."/>
            <person name="Lapidus A."/>
            <person name="Lindquist E."/>
            <person name="Lipzen A."/>
            <person name="Meier-Kolthoff J.P."/>
            <person name="Ohm R.A."/>
            <person name="Otillar R.P."/>
            <person name="Pangilinan J."/>
            <person name="Peng Y."/>
            <person name="Rokas A."/>
            <person name="Rosa C.A."/>
            <person name="Scheuner C."/>
            <person name="Sibirny A.A."/>
            <person name="Slot J.C."/>
            <person name="Stielow J.B."/>
            <person name="Sun H."/>
            <person name="Kurtzman C.P."/>
            <person name="Blackwell M."/>
            <person name="Grigoriev I.V."/>
            <person name="Jeffries T.W."/>
        </authorList>
    </citation>
    <scope>NUCLEOTIDE SEQUENCE [LARGE SCALE GENOMIC DNA]</scope>
    <source>
        <strain evidence="14">NRRL Y-12698</strain>
    </source>
</reference>
<organism evidence="13 14">
    <name type="scientific">Babjeviella inositovora NRRL Y-12698</name>
    <dbReference type="NCBI Taxonomy" id="984486"/>
    <lineage>
        <taxon>Eukaryota</taxon>
        <taxon>Fungi</taxon>
        <taxon>Dikarya</taxon>
        <taxon>Ascomycota</taxon>
        <taxon>Saccharomycotina</taxon>
        <taxon>Pichiomycetes</taxon>
        <taxon>Serinales incertae sedis</taxon>
        <taxon>Babjeviella</taxon>
    </lineage>
</organism>
<keyword evidence="14" id="KW-1185">Reference proteome</keyword>
<comment type="function">
    <text evidence="10">3' to 5' exoribonuclease required for proper 3' end maturation of MRP RNA and of the U5L snRNA.</text>
</comment>
<proteinExistence type="inferred from homology"/>
<dbReference type="AlphaFoldDB" id="A0A1E3QMA2"/>
<dbReference type="Gene3D" id="3.30.420.10">
    <property type="entry name" value="Ribonuclease H-like superfamily/Ribonuclease H"/>
    <property type="match status" value="1"/>
</dbReference>
<dbReference type="OrthoDB" id="3996471at2759"/>
<dbReference type="SUPFAM" id="SSF53098">
    <property type="entry name" value="Ribonuclease H-like"/>
    <property type="match status" value="1"/>
</dbReference>
<evidence type="ECO:0000313" key="13">
    <source>
        <dbReference type="EMBL" id="ODQ78811.1"/>
    </source>
</evidence>
<dbReference type="GeneID" id="30147230"/>
<dbReference type="RefSeq" id="XP_018984139.1">
    <property type="nucleotide sequence ID" value="XM_019129377.1"/>
</dbReference>
<dbReference type="Proteomes" id="UP000094336">
    <property type="component" value="Unassembled WGS sequence"/>
</dbReference>
<keyword evidence="8" id="KW-0269">Exonuclease</keyword>
<evidence type="ECO:0000256" key="7">
    <source>
        <dbReference type="ARBA" id="ARBA00022801"/>
    </source>
</evidence>
<dbReference type="PANTHER" id="PTHR12801">
    <property type="entry name" value="RNA EXONUCLEASE REXO1 / RECO3 FAMILY MEMBER-RELATED"/>
    <property type="match status" value="1"/>
</dbReference>
<keyword evidence="7" id="KW-0378">Hydrolase</keyword>
<evidence type="ECO:0000256" key="3">
    <source>
        <dbReference type="ARBA" id="ARBA00006357"/>
    </source>
</evidence>
<comment type="similarity">
    <text evidence="3">Belongs to the REXO1/REXO3 family.</text>
</comment>
<evidence type="ECO:0000256" key="5">
    <source>
        <dbReference type="ARBA" id="ARBA00022552"/>
    </source>
</evidence>
<dbReference type="FunFam" id="3.30.420.10:FF:000031">
    <property type="entry name" value="RNA exonuclease 1"/>
    <property type="match status" value="1"/>
</dbReference>
<evidence type="ECO:0000256" key="11">
    <source>
        <dbReference type="ARBA" id="ARBA00039985"/>
    </source>
</evidence>
<dbReference type="GO" id="GO:0005737">
    <property type="term" value="C:cytoplasm"/>
    <property type="evidence" value="ECO:0007669"/>
    <property type="project" value="UniProtKB-SubCell"/>
</dbReference>
<comment type="subcellular location">
    <subcellularLocation>
        <location evidence="2">Cytoplasm</location>
    </subcellularLocation>
    <subcellularLocation>
        <location evidence="1">Nucleus</location>
    </subcellularLocation>
</comment>
<protein>
    <recommendedName>
        <fullName evidence="11">RNA exonuclease 3</fullName>
    </recommendedName>
</protein>
<sequence length="660" mass="74819">MATFLDIICPTVNSGGTCVFPGCIFRHDSRAATAEDLANYKRRKVEGLESRDAQPQAPFESVRIAKDVLYQTLPLEIPIFQDETFEFHRRKMIRKMSNLFQQRQFDYDPIQIEADLALKVFYNSYNHCMNKYLDTLVKGGNKRYVYDLDMEYSRVQRQLKAEIATERNYYQSTQVDAAGKDPGSSTEVEEKSGVLALEEHAIGKETEEAIPKEIEEDASRGIEEDALRGIEEATPEKTEEATPEKTEEYTTKKTVDALPIETHPTLTEPISLPKISLPVKDIPLAPIPVHPNAPAVTSQRVLFILEILKVVRAQYPRYRTPTRLACQKEYAIASTTSNITYSNTIKKYIFRLKKGQESLMDSKPKAQEPPSGMVERLQKVVIPVPTLQLYGFVTEIPEPLAADKSLSFKHCVRCNSKFNVQNQLVPTTCQFHPKKLHSQKVERMAADNLAKTYECCGNGLDSIGCVAAQNHVYKPEDPRELHHLIPFIRVDSFPAARAKTSSFKALGVDCEMGYTSWGFEAIRVTFVDYLTGKTVYDTLVKPQGEVIDLNSQFSGVSHIPPGTDSFEEVFRNKMFEYMDQNTILIGHGLENDVNVMRIIHDKIVDTSVLYPRNLTARRSRRSLKQLAFQYLSRVIQTGEHDSSEDALAAIDIVKFHLEKK</sequence>
<evidence type="ECO:0000256" key="2">
    <source>
        <dbReference type="ARBA" id="ARBA00004496"/>
    </source>
</evidence>
<evidence type="ECO:0000256" key="4">
    <source>
        <dbReference type="ARBA" id="ARBA00022490"/>
    </source>
</evidence>
<dbReference type="SMART" id="SM00479">
    <property type="entry name" value="EXOIII"/>
    <property type="match status" value="1"/>
</dbReference>
<feature type="domain" description="Exonuclease" evidence="12">
    <location>
        <begin position="504"/>
        <end position="659"/>
    </location>
</feature>
<evidence type="ECO:0000256" key="6">
    <source>
        <dbReference type="ARBA" id="ARBA00022722"/>
    </source>
</evidence>
<gene>
    <name evidence="13" type="ORF">BABINDRAFT_162494</name>
</gene>
<keyword evidence="6" id="KW-0540">Nuclease</keyword>